<evidence type="ECO:0000313" key="1">
    <source>
        <dbReference type="EMBL" id="MCX5570614.1"/>
    </source>
</evidence>
<comment type="caution">
    <text evidence="1">The sequence shown here is derived from an EMBL/GenBank/DDBJ whole genome shotgun (WGS) entry which is preliminary data.</text>
</comment>
<proteinExistence type="predicted"/>
<protein>
    <recommendedName>
        <fullName evidence="3">Phage gp6-like head-tail connector protein</fullName>
    </recommendedName>
</protein>
<organism evidence="1 2">
    <name type="scientific">Kaistia nematophila</name>
    <dbReference type="NCBI Taxonomy" id="2994654"/>
    <lineage>
        <taxon>Bacteria</taxon>
        <taxon>Pseudomonadati</taxon>
        <taxon>Pseudomonadota</taxon>
        <taxon>Alphaproteobacteria</taxon>
        <taxon>Hyphomicrobiales</taxon>
        <taxon>Kaistiaceae</taxon>
        <taxon>Kaistia</taxon>
    </lineage>
</organism>
<sequence>MWRATKLLEGPAEEPATVTEAAAQCGISLTASNRQSELERHISTAREFVELHCSVRLVTQTIEMSCDDFSDLTSLPVAPIQELLAIAYTDLDGSSVIVPADIYHVDADELSPMIGLSPGRQWPAKKPGSRIVTTAVAGYGSPERVPAQIRSAILLLVGLAASLAGRDALVRTETVEGVGSTQFGGVVEVSGSVERAVSALLSNYRRWPL</sequence>
<dbReference type="InterPro" id="IPR011738">
    <property type="entry name" value="Phage_CHP"/>
</dbReference>
<evidence type="ECO:0000313" key="2">
    <source>
        <dbReference type="Proteomes" id="UP001144805"/>
    </source>
</evidence>
<reference evidence="1" key="1">
    <citation type="submission" date="2022-11" db="EMBL/GenBank/DDBJ databases">
        <title>Biodiversity and phylogenetic relationships of bacteria.</title>
        <authorList>
            <person name="Machado R.A.R."/>
            <person name="Bhat A."/>
            <person name="Loulou A."/>
            <person name="Kallel S."/>
        </authorList>
    </citation>
    <scope>NUCLEOTIDE SEQUENCE</scope>
    <source>
        <strain evidence="1">K-TC2</strain>
    </source>
</reference>
<keyword evidence="2" id="KW-1185">Reference proteome</keyword>
<dbReference type="EMBL" id="JAPKNK010000006">
    <property type="protein sequence ID" value="MCX5570614.1"/>
    <property type="molecule type" value="Genomic_DNA"/>
</dbReference>
<dbReference type="NCBIfam" id="TIGR02215">
    <property type="entry name" value="phage_chp_gp8"/>
    <property type="match status" value="1"/>
</dbReference>
<dbReference type="AlphaFoldDB" id="A0A9X3E337"/>
<dbReference type="Proteomes" id="UP001144805">
    <property type="component" value="Unassembled WGS sequence"/>
</dbReference>
<dbReference type="RefSeq" id="WP_266339573.1">
    <property type="nucleotide sequence ID" value="NZ_JAPKNK010000006.1"/>
</dbReference>
<evidence type="ECO:0008006" key="3">
    <source>
        <dbReference type="Google" id="ProtNLM"/>
    </source>
</evidence>
<accession>A0A9X3E337</accession>
<gene>
    <name evidence="1" type="ORF">OSH07_15500</name>
</gene>
<name>A0A9X3E337_9HYPH</name>